<comment type="subcellular location">
    <subcellularLocation>
        <location evidence="1">Cell membrane</location>
        <topology evidence="1">Multi-pass membrane protein</topology>
    </subcellularLocation>
</comment>
<feature type="transmembrane region" description="Helical" evidence="5">
    <location>
        <begin position="330"/>
        <end position="348"/>
    </location>
</feature>
<accession>A0A1H3TGR2</accession>
<name>A0A1H3TGR2_9MICO</name>
<dbReference type="PANTHER" id="PTHR23528:SF1">
    <property type="entry name" value="MAJOR FACILITATOR SUPERFAMILY (MFS) PROFILE DOMAIN-CONTAINING PROTEIN"/>
    <property type="match status" value="1"/>
</dbReference>
<keyword evidence="3 5" id="KW-1133">Transmembrane helix</keyword>
<reference evidence="7 8" key="1">
    <citation type="submission" date="2016-10" db="EMBL/GenBank/DDBJ databases">
        <authorList>
            <person name="de Groot N.N."/>
        </authorList>
    </citation>
    <scope>NUCLEOTIDE SEQUENCE [LARGE SCALE GENOMIC DNA]</scope>
    <source>
        <strain evidence="7 8">CGMCC 4.3491</strain>
    </source>
</reference>
<feature type="transmembrane region" description="Helical" evidence="5">
    <location>
        <begin position="147"/>
        <end position="166"/>
    </location>
</feature>
<keyword evidence="8" id="KW-1185">Reference proteome</keyword>
<dbReference type="Gene3D" id="1.20.1250.20">
    <property type="entry name" value="MFS general substrate transporter like domains"/>
    <property type="match status" value="2"/>
</dbReference>
<dbReference type="InterPro" id="IPR036259">
    <property type="entry name" value="MFS_trans_sf"/>
</dbReference>
<protein>
    <submittedName>
        <fullName evidence="7">Na+/melibiose symporter</fullName>
    </submittedName>
</protein>
<dbReference type="Proteomes" id="UP000198891">
    <property type="component" value="Unassembled WGS sequence"/>
</dbReference>
<evidence type="ECO:0000256" key="4">
    <source>
        <dbReference type="ARBA" id="ARBA00023136"/>
    </source>
</evidence>
<evidence type="ECO:0000313" key="7">
    <source>
        <dbReference type="EMBL" id="SDZ49492.1"/>
    </source>
</evidence>
<feature type="transmembrane region" description="Helical" evidence="5">
    <location>
        <begin position="291"/>
        <end position="310"/>
    </location>
</feature>
<feature type="transmembrane region" description="Helical" evidence="5">
    <location>
        <begin position="422"/>
        <end position="445"/>
    </location>
</feature>
<feature type="domain" description="Major facilitator superfamily (MFS) profile" evidence="6">
    <location>
        <begin position="56"/>
        <end position="474"/>
    </location>
</feature>
<feature type="transmembrane region" description="Helical" evidence="5">
    <location>
        <begin position="384"/>
        <end position="410"/>
    </location>
</feature>
<evidence type="ECO:0000256" key="5">
    <source>
        <dbReference type="SAM" id="Phobius"/>
    </source>
</evidence>
<dbReference type="PANTHER" id="PTHR23528">
    <property type="match status" value="1"/>
</dbReference>
<dbReference type="Pfam" id="PF13347">
    <property type="entry name" value="MFS_2"/>
    <property type="match status" value="1"/>
</dbReference>
<dbReference type="AlphaFoldDB" id="A0A1H3TGR2"/>
<evidence type="ECO:0000256" key="3">
    <source>
        <dbReference type="ARBA" id="ARBA00022989"/>
    </source>
</evidence>
<dbReference type="RefSeq" id="WP_092557545.1">
    <property type="nucleotide sequence ID" value="NZ_FNPZ01000005.1"/>
</dbReference>
<feature type="transmembrane region" description="Helical" evidence="5">
    <location>
        <begin position="172"/>
        <end position="192"/>
    </location>
</feature>
<dbReference type="PROSITE" id="PS50850">
    <property type="entry name" value="MFS"/>
    <property type="match status" value="1"/>
</dbReference>
<evidence type="ECO:0000313" key="8">
    <source>
        <dbReference type="Proteomes" id="UP000198891"/>
    </source>
</evidence>
<feature type="transmembrane region" description="Helical" evidence="5">
    <location>
        <begin position="237"/>
        <end position="255"/>
    </location>
</feature>
<feature type="transmembrane region" description="Helical" evidence="5">
    <location>
        <begin position="360"/>
        <end position="378"/>
    </location>
</feature>
<dbReference type="InterPro" id="IPR020846">
    <property type="entry name" value="MFS_dom"/>
</dbReference>
<keyword evidence="2 5" id="KW-0812">Transmembrane</keyword>
<dbReference type="SUPFAM" id="SSF103473">
    <property type="entry name" value="MFS general substrate transporter"/>
    <property type="match status" value="1"/>
</dbReference>
<dbReference type="STRING" id="381665.SAMN05216554_4223"/>
<evidence type="ECO:0000259" key="6">
    <source>
        <dbReference type="PROSITE" id="PS50850"/>
    </source>
</evidence>
<keyword evidence="4 5" id="KW-0472">Membrane</keyword>
<feature type="transmembrane region" description="Helical" evidence="5">
    <location>
        <begin position="204"/>
        <end position="231"/>
    </location>
</feature>
<organism evidence="7 8">
    <name type="scientific">Herbiconiux ginsengi</name>
    <dbReference type="NCBI Taxonomy" id="381665"/>
    <lineage>
        <taxon>Bacteria</taxon>
        <taxon>Bacillati</taxon>
        <taxon>Actinomycetota</taxon>
        <taxon>Actinomycetes</taxon>
        <taxon>Micrococcales</taxon>
        <taxon>Microbacteriaceae</taxon>
        <taxon>Herbiconiux</taxon>
    </lineage>
</organism>
<dbReference type="GO" id="GO:0022857">
    <property type="term" value="F:transmembrane transporter activity"/>
    <property type="evidence" value="ECO:0007669"/>
    <property type="project" value="InterPro"/>
</dbReference>
<dbReference type="GO" id="GO:0005886">
    <property type="term" value="C:plasma membrane"/>
    <property type="evidence" value="ECO:0007669"/>
    <property type="project" value="UniProtKB-SubCell"/>
</dbReference>
<dbReference type="OrthoDB" id="7584869at2"/>
<feature type="transmembrane region" description="Helical" evidence="5">
    <location>
        <begin position="36"/>
        <end position="57"/>
    </location>
</feature>
<sequence length="474" mass="49537">MTTEVSTTTITAALPGVSGKYAPGSRLRRYMLTYSLANLGINLIWGGVLAILIPLHVQGIEFAQYFTGADASVNLQALTALQAQVTAGEVSPSSEQARLLGLLGDYEAAKANGLALVSSVGVLLTMLVQPVVGMLSDRTRSRLGRRAPFIVGGVVGGGILLIALSFAPSLALVVLLLSLLQLSVNIAQGPLTATVADRVPEERLATVSAVTGLVSYVGSIVGSVAAGTLFAALGLAAYYPFVVLLVLLPIIFVLASRDRSSKTLEVSPLRTRDLFKSYGYALRSRDFRWAWIAKVVLFIGVGVSSVYSIYMLQAYVQPTLSASEAAQTAPLLGLVALPGTLVGMAVVGRWSDRSGRRKPFVIVASLIMAVSFLVPFFWPSVTALFVQSAIMGVGLGAFLVVDQALFIDVLPDPNSAGRDLGMAALGQNLGSALGPLLAGTVVALSSGFYGYVWPVAFVVALLAAVAIIPIKGVR</sequence>
<evidence type="ECO:0000256" key="2">
    <source>
        <dbReference type="ARBA" id="ARBA00022692"/>
    </source>
</evidence>
<gene>
    <name evidence="7" type="ORF">SAMN05216554_4223</name>
</gene>
<feature type="transmembrane region" description="Helical" evidence="5">
    <location>
        <begin position="113"/>
        <end position="135"/>
    </location>
</feature>
<dbReference type="EMBL" id="FNPZ01000005">
    <property type="protein sequence ID" value="SDZ49492.1"/>
    <property type="molecule type" value="Genomic_DNA"/>
</dbReference>
<evidence type="ECO:0000256" key="1">
    <source>
        <dbReference type="ARBA" id="ARBA00004651"/>
    </source>
</evidence>
<feature type="transmembrane region" description="Helical" evidence="5">
    <location>
        <begin position="451"/>
        <end position="470"/>
    </location>
</feature>
<proteinExistence type="predicted"/>